<comment type="caution">
    <text evidence="1">The sequence shown here is derived from an EMBL/GenBank/DDBJ whole genome shotgun (WGS) entry which is preliminary data.</text>
</comment>
<evidence type="ECO:0000313" key="1">
    <source>
        <dbReference type="EMBL" id="KAG8099959.1"/>
    </source>
</evidence>
<reference evidence="1" key="1">
    <citation type="journal article" date="2021" name="bioRxiv">
        <title>Whole Genome Assembly and Annotation of Northern Wild Rice, Zizania palustris L., Supports a Whole Genome Duplication in the Zizania Genus.</title>
        <authorList>
            <person name="Haas M."/>
            <person name="Kono T."/>
            <person name="Macchietto M."/>
            <person name="Millas R."/>
            <person name="McGilp L."/>
            <person name="Shao M."/>
            <person name="Duquette J."/>
            <person name="Hirsch C.N."/>
            <person name="Kimball J."/>
        </authorList>
    </citation>
    <scope>NUCLEOTIDE SEQUENCE</scope>
    <source>
        <tissue evidence="1">Fresh leaf tissue</tissue>
    </source>
</reference>
<evidence type="ECO:0000313" key="2">
    <source>
        <dbReference type="Proteomes" id="UP000729402"/>
    </source>
</evidence>
<keyword evidence="2" id="KW-1185">Reference proteome</keyword>
<dbReference type="Proteomes" id="UP000729402">
    <property type="component" value="Unassembled WGS sequence"/>
</dbReference>
<gene>
    <name evidence="1" type="ORF">GUJ93_ZPchr0013g36301</name>
</gene>
<accession>A0A8J6BZG9</accession>
<proteinExistence type="predicted"/>
<reference evidence="1" key="2">
    <citation type="submission" date="2021-02" db="EMBL/GenBank/DDBJ databases">
        <authorList>
            <person name="Kimball J.A."/>
            <person name="Haas M.W."/>
            <person name="Macchietto M."/>
            <person name="Kono T."/>
            <person name="Duquette J."/>
            <person name="Shao M."/>
        </authorList>
    </citation>
    <scope>NUCLEOTIDE SEQUENCE</scope>
    <source>
        <tissue evidence="1">Fresh leaf tissue</tissue>
    </source>
</reference>
<name>A0A8J6BZG9_ZIZPA</name>
<protein>
    <submittedName>
        <fullName evidence="1">Uncharacterized protein</fullName>
    </submittedName>
</protein>
<dbReference type="AlphaFoldDB" id="A0A8J6BZG9"/>
<dbReference type="EMBL" id="JAAALK010000079">
    <property type="protein sequence ID" value="KAG8099959.1"/>
    <property type="molecule type" value="Genomic_DNA"/>
</dbReference>
<organism evidence="1 2">
    <name type="scientific">Zizania palustris</name>
    <name type="common">Northern wild rice</name>
    <dbReference type="NCBI Taxonomy" id="103762"/>
    <lineage>
        <taxon>Eukaryota</taxon>
        <taxon>Viridiplantae</taxon>
        <taxon>Streptophyta</taxon>
        <taxon>Embryophyta</taxon>
        <taxon>Tracheophyta</taxon>
        <taxon>Spermatophyta</taxon>
        <taxon>Magnoliopsida</taxon>
        <taxon>Liliopsida</taxon>
        <taxon>Poales</taxon>
        <taxon>Poaceae</taxon>
        <taxon>BOP clade</taxon>
        <taxon>Oryzoideae</taxon>
        <taxon>Oryzeae</taxon>
        <taxon>Zizaniinae</taxon>
        <taxon>Zizania</taxon>
    </lineage>
</organism>
<sequence length="75" mass="8249">MESVVEVANPMGSTSIVVPRLVRKQEQEQEKEPQEVELQEVRCWSLVHPTVLASVTTPAIGAIKRSGAWLIHASS</sequence>